<protein>
    <submittedName>
        <fullName evidence="1">Uncharacterized protein</fullName>
    </submittedName>
</protein>
<keyword evidence="2" id="KW-1185">Reference proteome</keyword>
<organism evidence="1 2">
    <name type="scientific">Ancylobacter defluvii</name>
    <dbReference type="NCBI Taxonomy" id="1282440"/>
    <lineage>
        <taxon>Bacteria</taxon>
        <taxon>Pseudomonadati</taxon>
        <taxon>Pseudomonadota</taxon>
        <taxon>Alphaproteobacteria</taxon>
        <taxon>Hyphomicrobiales</taxon>
        <taxon>Xanthobacteraceae</taxon>
        <taxon>Ancylobacter</taxon>
    </lineage>
</organism>
<gene>
    <name evidence="1" type="ORF">GCM10017653_38290</name>
</gene>
<evidence type="ECO:0000313" key="1">
    <source>
        <dbReference type="EMBL" id="GLK85759.1"/>
    </source>
</evidence>
<proteinExistence type="predicted"/>
<reference evidence="1" key="1">
    <citation type="journal article" date="2014" name="Int. J. Syst. Evol. Microbiol.">
        <title>Complete genome sequence of Corynebacterium casei LMG S-19264T (=DSM 44701T), isolated from a smear-ripened cheese.</title>
        <authorList>
            <consortium name="US DOE Joint Genome Institute (JGI-PGF)"/>
            <person name="Walter F."/>
            <person name="Albersmeier A."/>
            <person name="Kalinowski J."/>
            <person name="Ruckert C."/>
        </authorList>
    </citation>
    <scope>NUCLEOTIDE SEQUENCE</scope>
    <source>
        <strain evidence="1">VKM B-2789</strain>
    </source>
</reference>
<accession>A0A9W6K1H0</accession>
<dbReference type="EMBL" id="BSFM01000017">
    <property type="protein sequence ID" value="GLK85759.1"/>
    <property type="molecule type" value="Genomic_DNA"/>
</dbReference>
<dbReference type="AlphaFoldDB" id="A0A9W6K1H0"/>
<name>A0A9W6K1H0_9HYPH</name>
<dbReference type="RefSeq" id="WP_213359511.1">
    <property type="nucleotide sequence ID" value="NZ_BSFM01000017.1"/>
</dbReference>
<comment type="caution">
    <text evidence="1">The sequence shown here is derived from an EMBL/GenBank/DDBJ whole genome shotgun (WGS) entry which is preliminary data.</text>
</comment>
<evidence type="ECO:0000313" key="2">
    <source>
        <dbReference type="Proteomes" id="UP001143330"/>
    </source>
</evidence>
<sequence length="79" mass="8803">MSSPFTRLDADTAEMLDRCMTKMQKVAATLESKGDGPDICARLALALIEATGHGERDEEHLMDFALRALPAYRERHVAR</sequence>
<dbReference type="Proteomes" id="UP001143330">
    <property type="component" value="Unassembled WGS sequence"/>
</dbReference>
<reference evidence="1" key="2">
    <citation type="submission" date="2023-01" db="EMBL/GenBank/DDBJ databases">
        <authorList>
            <person name="Sun Q."/>
            <person name="Evtushenko L."/>
        </authorList>
    </citation>
    <scope>NUCLEOTIDE SEQUENCE</scope>
    <source>
        <strain evidence="1">VKM B-2789</strain>
    </source>
</reference>